<accession>A0ABN7TGP2</accession>
<dbReference type="Proteomes" id="UP001158576">
    <property type="component" value="Chromosome 2"/>
</dbReference>
<dbReference type="EMBL" id="OU015567">
    <property type="protein sequence ID" value="CAG5114221.1"/>
    <property type="molecule type" value="Genomic_DNA"/>
</dbReference>
<keyword evidence="3" id="KW-1185">Reference proteome</keyword>
<reference evidence="2 3" key="1">
    <citation type="submission" date="2021-04" db="EMBL/GenBank/DDBJ databases">
        <authorList>
            <person name="Bliznina A."/>
        </authorList>
    </citation>
    <scope>NUCLEOTIDE SEQUENCE [LARGE SCALE GENOMIC DNA]</scope>
</reference>
<name>A0ABN7TGP2_OIKDI</name>
<organism evidence="2 3">
    <name type="scientific">Oikopleura dioica</name>
    <name type="common">Tunicate</name>
    <dbReference type="NCBI Taxonomy" id="34765"/>
    <lineage>
        <taxon>Eukaryota</taxon>
        <taxon>Metazoa</taxon>
        <taxon>Chordata</taxon>
        <taxon>Tunicata</taxon>
        <taxon>Appendicularia</taxon>
        <taxon>Copelata</taxon>
        <taxon>Oikopleuridae</taxon>
        <taxon>Oikopleura</taxon>
    </lineage>
</organism>
<evidence type="ECO:0000256" key="1">
    <source>
        <dbReference type="SAM" id="SignalP"/>
    </source>
</evidence>
<feature type="chain" id="PRO_5047477606" evidence="1">
    <location>
        <begin position="21"/>
        <end position="77"/>
    </location>
</feature>
<feature type="signal peptide" evidence="1">
    <location>
        <begin position="1"/>
        <end position="20"/>
    </location>
</feature>
<evidence type="ECO:0000313" key="2">
    <source>
        <dbReference type="EMBL" id="CAG5114221.1"/>
    </source>
</evidence>
<sequence length="77" mass="9097">MSRYLVFLLYYSAFLKAALSWSHSGRHASANQRALFGSLTTSDHTDRRLLDRWVRFSRRMADHDDDPLMIFQAVQYE</sequence>
<proteinExistence type="predicted"/>
<protein>
    <submittedName>
        <fullName evidence="2">Oidioi.mRNA.OKI2018_I69.chr2.g8285.t1.cds</fullName>
    </submittedName>
</protein>
<evidence type="ECO:0000313" key="3">
    <source>
        <dbReference type="Proteomes" id="UP001158576"/>
    </source>
</evidence>
<gene>
    <name evidence="2" type="ORF">OKIOD_LOCUS17050</name>
</gene>
<keyword evidence="1" id="KW-0732">Signal</keyword>